<dbReference type="GO" id="GO:0005737">
    <property type="term" value="C:cytoplasm"/>
    <property type="evidence" value="ECO:0007669"/>
    <property type="project" value="UniProtKB-SubCell"/>
</dbReference>
<evidence type="ECO:0000256" key="10">
    <source>
        <dbReference type="PIRSR" id="PIRSR001549-1"/>
    </source>
</evidence>
<dbReference type="UniPathway" id="UPA00031">
    <property type="reaction ID" value="UER00006"/>
</dbReference>
<dbReference type="GO" id="GO:0000105">
    <property type="term" value="P:L-histidine biosynthetic process"/>
    <property type="evidence" value="ECO:0007669"/>
    <property type="project" value="UniProtKB-UniRule"/>
</dbReference>
<evidence type="ECO:0000256" key="6">
    <source>
        <dbReference type="ARBA" id="ARBA00022605"/>
    </source>
</evidence>
<evidence type="ECO:0000256" key="7">
    <source>
        <dbReference type="ARBA" id="ARBA00023102"/>
    </source>
</evidence>
<sequence>MTKWKGANPNGTRDFLFDECTALETVEQTLRATFIERGYEEVRTPLIEFYDVFCFRNRPIDEERMYKFFDHKGRILVLRPDMTIPLARVIGTRGMKGPLKLTYAGNVFRANESLSGKYDEVAQVGIEIIGVSNIRAEVECIVSSIQAIRAAGIGDFKIELGQVELYKAIVSKLSLKEVDEEQLRKCIESKNYAALSQFIKEKQLNIEESTVQLLHKLPRLFGGLEVIEEAEQLASHQDIKDAITKLKVIYETIERLGYASYISIDLGMIQYLHYYTGVIFRGYICDIGEEIVSGGRYDELIGNFGEPIPAVGLAIQIDQLVRVVKAKRFSRKQIDTLIHYSLQHAQHAEQLRLLLEQEEKIVQLSMFDELEETLRFARDTKVKKVVDISKDIFVEYKWEQDWMIQRKGESPCTISKLR</sequence>
<comment type="similarity">
    <text evidence="3 9">Belongs to the class-II aminoacyl-tRNA synthetase family. HisZ subfamily.</text>
</comment>
<dbReference type="RefSeq" id="WP_034636472.1">
    <property type="nucleotide sequence ID" value="NZ_CBCSJC010000004.1"/>
</dbReference>
<feature type="binding site" evidence="10">
    <location>
        <position position="127"/>
    </location>
    <ligand>
        <name>L-histidine</name>
        <dbReference type="ChEBI" id="CHEBI:57595"/>
    </ligand>
</feature>
<keyword evidence="5 9" id="KW-0963">Cytoplasm</keyword>
<dbReference type="Proteomes" id="UP000027822">
    <property type="component" value="Unassembled WGS sequence"/>
</dbReference>
<keyword evidence="7 9" id="KW-0368">Histidine biosynthesis</keyword>
<evidence type="ECO:0000313" key="13">
    <source>
        <dbReference type="Proteomes" id="UP000027822"/>
    </source>
</evidence>
<dbReference type="InterPro" id="IPR045864">
    <property type="entry name" value="aa-tRNA-synth_II/BPL/LPL"/>
</dbReference>
<comment type="caution">
    <text evidence="12">The sequence shown here is derived from an EMBL/GenBank/DDBJ whole genome shotgun (WGS) entry which is preliminary data.</text>
</comment>
<protein>
    <recommendedName>
        <fullName evidence="4 9">ATP phosphoribosyltransferase regulatory subunit</fullName>
    </recommendedName>
</protein>
<reference evidence="12 13" key="1">
    <citation type="submission" date="2014-06" db="EMBL/GenBank/DDBJ databases">
        <title>Draft genome sequence of Bacillus manliponensis JCM 15802 (MCCC 1A00708).</title>
        <authorList>
            <person name="Lai Q."/>
            <person name="Liu Y."/>
            <person name="Shao Z."/>
        </authorList>
    </citation>
    <scope>NUCLEOTIDE SEQUENCE [LARGE SCALE GENOMIC DNA]</scope>
    <source>
        <strain evidence="12 13">JCM 15802</strain>
    </source>
</reference>
<proteinExistence type="inferred from homology"/>
<feature type="binding site" evidence="10">
    <location>
        <begin position="274"/>
        <end position="275"/>
    </location>
    <ligand>
        <name>L-histidine</name>
        <dbReference type="ChEBI" id="CHEBI:57595"/>
    </ligand>
</feature>
<dbReference type="GO" id="GO:0006427">
    <property type="term" value="P:histidyl-tRNA aminoacylation"/>
    <property type="evidence" value="ECO:0007669"/>
    <property type="project" value="TreeGrafter"/>
</dbReference>
<dbReference type="Pfam" id="PF13393">
    <property type="entry name" value="tRNA-synt_His"/>
    <property type="match status" value="1"/>
</dbReference>
<evidence type="ECO:0000259" key="11">
    <source>
        <dbReference type="PROSITE" id="PS50862"/>
    </source>
</evidence>
<name>A0A073K1U2_9BACI</name>
<dbReference type="InterPro" id="IPR041715">
    <property type="entry name" value="HisRS-like_core"/>
</dbReference>
<dbReference type="GO" id="GO:0004821">
    <property type="term" value="F:histidine-tRNA ligase activity"/>
    <property type="evidence" value="ECO:0007669"/>
    <property type="project" value="TreeGrafter"/>
</dbReference>
<feature type="binding site" evidence="10">
    <location>
        <position position="109"/>
    </location>
    <ligand>
        <name>L-histidine</name>
        <dbReference type="ChEBI" id="CHEBI:57595"/>
    </ligand>
</feature>
<dbReference type="eggNOG" id="COG3705">
    <property type="taxonomic scope" value="Bacteria"/>
</dbReference>
<comment type="miscellaneous">
    <text evidence="9">This function is generally fulfilled by the C-terminal part of HisG, which is missing in some bacteria such as this one.</text>
</comment>
<dbReference type="SUPFAM" id="SSF55681">
    <property type="entry name" value="Class II aaRS and biotin synthetases"/>
    <property type="match status" value="1"/>
</dbReference>
<evidence type="ECO:0000256" key="2">
    <source>
        <dbReference type="ARBA" id="ARBA00004667"/>
    </source>
</evidence>
<comment type="function">
    <text evidence="8 9">Required for the first step of histidine biosynthesis. May allow the feedback regulation of ATP phosphoribosyltransferase activity by histidine.</text>
</comment>
<dbReference type="AlphaFoldDB" id="A0A073K1U2"/>
<dbReference type="EMBL" id="JOTN01000003">
    <property type="protein sequence ID" value="KEK20435.1"/>
    <property type="molecule type" value="Genomic_DNA"/>
</dbReference>
<comment type="pathway">
    <text evidence="2 9">Amino-acid biosynthesis; L-histidine biosynthesis; L-histidine from 5-phospho-alpha-D-ribose 1-diphosphate: step 1/9.</text>
</comment>
<feature type="domain" description="Aminoacyl-transfer RNA synthetases class-II family profile" evidence="11">
    <location>
        <begin position="24"/>
        <end position="324"/>
    </location>
</feature>
<feature type="binding site" evidence="10">
    <location>
        <begin position="81"/>
        <end position="83"/>
    </location>
    <ligand>
        <name>L-histidine</name>
        <dbReference type="ChEBI" id="CHEBI:57595"/>
    </ligand>
</feature>
<keyword evidence="12" id="KW-0808">Transferase</keyword>
<dbReference type="PANTHER" id="PTHR43707:SF6">
    <property type="entry name" value="ATP PHOSPHORIBOSYLTRANSFERASE REGULATORY SUBUNIT"/>
    <property type="match status" value="1"/>
</dbReference>
<dbReference type="PROSITE" id="PS50862">
    <property type="entry name" value="AA_TRNA_LIGASE_II"/>
    <property type="match status" value="1"/>
</dbReference>
<gene>
    <name evidence="9" type="primary">hisZ</name>
    <name evidence="12" type="ORF">BAMA_13510</name>
</gene>
<dbReference type="GO" id="GO:0140096">
    <property type="term" value="F:catalytic activity, acting on a protein"/>
    <property type="evidence" value="ECO:0007669"/>
    <property type="project" value="UniProtKB-ARBA"/>
</dbReference>
<dbReference type="NCBIfam" id="TIGR00443">
    <property type="entry name" value="hisZ_biosyn_reg"/>
    <property type="match status" value="1"/>
</dbReference>
<dbReference type="GO" id="GO:0016757">
    <property type="term" value="F:glycosyltransferase activity"/>
    <property type="evidence" value="ECO:0007669"/>
    <property type="project" value="UniProtKB-KW"/>
</dbReference>
<dbReference type="OrthoDB" id="9800814at2"/>
<evidence type="ECO:0000313" key="12">
    <source>
        <dbReference type="EMBL" id="KEK20435.1"/>
    </source>
</evidence>
<evidence type="ECO:0000256" key="4">
    <source>
        <dbReference type="ARBA" id="ARBA00020397"/>
    </source>
</evidence>
<evidence type="ECO:0000256" key="9">
    <source>
        <dbReference type="HAMAP-Rule" id="MF_00125"/>
    </source>
</evidence>
<dbReference type="PANTHER" id="PTHR43707">
    <property type="entry name" value="HISTIDYL-TRNA SYNTHETASE"/>
    <property type="match status" value="1"/>
</dbReference>
<organism evidence="12 13">
    <name type="scientific">Bacillus manliponensis</name>
    <dbReference type="NCBI Taxonomy" id="574376"/>
    <lineage>
        <taxon>Bacteria</taxon>
        <taxon>Bacillati</taxon>
        <taxon>Bacillota</taxon>
        <taxon>Bacilli</taxon>
        <taxon>Bacillales</taxon>
        <taxon>Bacillaceae</taxon>
        <taxon>Bacillus</taxon>
        <taxon>Bacillus cereus group</taxon>
    </lineage>
</organism>
<keyword evidence="12" id="KW-0328">Glycosyltransferase</keyword>
<evidence type="ECO:0000256" key="3">
    <source>
        <dbReference type="ARBA" id="ARBA00005539"/>
    </source>
</evidence>
<dbReference type="PIRSF" id="PIRSF001549">
    <property type="entry name" value="His-tRNA_synth"/>
    <property type="match status" value="1"/>
</dbReference>
<dbReference type="InterPro" id="IPR006195">
    <property type="entry name" value="aa-tRNA-synth_II"/>
</dbReference>
<dbReference type="STRING" id="574376.BAMA_13510"/>
<comment type="subcellular location">
    <subcellularLocation>
        <location evidence="1 9">Cytoplasm</location>
    </subcellularLocation>
</comment>
<accession>A0A073K1U2</accession>
<dbReference type="InterPro" id="IPR004516">
    <property type="entry name" value="HisRS/HisZ"/>
</dbReference>
<comment type="subunit">
    <text evidence="9">Heteromultimer composed of HisG and HisZ subunits.</text>
</comment>
<dbReference type="Gene3D" id="3.30.930.10">
    <property type="entry name" value="Bira Bifunctional Protein, Domain 2"/>
    <property type="match status" value="1"/>
</dbReference>
<keyword evidence="6 9" id="KW-0028">Amino-acid biosynthesis</keyword>
<evidence type="ECO:0000256" key="5">
    <source>
        <dbReference type="ARBA" id="ARBA00022490"/>
    </source>
</evidence>
<feature type="binding site" evidence="10">
    <location>
        <position position="123"/>
    </location>
    <ligand>
        <name>L-histidine</name>
        <dbReference type="ChEBI" id="CHEBI:57595"/>
    </ligand>
</feature>
<keyword evidence="13" id="KW-1185">Reference proteome</keyword>
<dbReference type="CDD" id="cd00773">
    <property type="entry name" value="HisRS-like_core"/>
    <property type="match status" value="1"/>
</dbReference>
<dbReference type="InterPro" id="IPR004517">
    <property type="entry name" value="HisZ"/>
</dbReference>
<evidence type="ECO:0000256" key="8">
    <source>
        <dbReference type="ARBA" id="ARBA00025246"/>
    </source>
</evidence>
<evidence type="ECO:0000256" key="1">
    <source>
        <dbReference type="ARBA" id="ARBA00004496"/>
    </source>
</evidence>
<dbReference type="HAMAP" id="MF_00125">
    <property type="entry name" value="HisZ"/>
    <property type="match status" value="1"/>
</dbReference>